<organism evidence="2">
    <name type="scientific">sediment metagenome</name>
    <dbReference type="NCBI Taxonomy" id="749907"/>
    <lineage>
        <taxon>unclassified sequences</taxon>
        <taxon>metagenomes</taxon>
        <taxon>ecological metagenomes</taxon>
    </lineage>
</organism>
<reference evidence="2" key="2">
    <citation type="journal article" date="2011" name="Microb. Ecol.">
        <title>Taxonomic and Functional Metagenomic Profiling of the Microbial Community in the Anoxic Sediment of a Sub-saline Shallow Lake (Laguna de Carrizo, Central Spain).</title>
        <authorList>
            <person name="Ferrer M."/>
            <person name="Guazzaroni M.E."/>
            <person name="Richter M."/>
            <person name="Garcia-Salamanca A."/>
            <person name="Yarza P."/>
            <person name="Suarez-Suarez A."/>
            <person name="Solano J."/>
            <person name="Alcaide M."/>
            <person name="van Dillewijn P."/>
            <person name="Molina-Henares M.A."/>
            <person name="Lopez-Cortes N."/>
            <person name="Al-Ramahi Y."/>
            <person name="Guerrero C."/>
            <person name="Acosta A."/>
            <person name="de Eugenio L.I."/>
            <person name="Martinez V."/>
            <person name="Marques S."/>
            <person name="Rojo F."/>
            <person name="Santero E."/>
            <person name="Genilloud O."/>
            <person name="Perez-Perez J."/>
            <person name="Rossello-Mora R."/>
            <person name="Ramos J.L."/>
        </authorList>
    </citation>
    <scope>NUCLEOTIDE SEQUENCE</scope>
</reference>
<dbReference type="Pfam" id="PF01145">
    <property type="entry name" value="Band_7"/>
    <property type="match status" value="1"/>
</dbReference>
<feature type="domain" description="Band 7" evidence="1">
    <location>
        <begin position="42"/>
        <end position="223"/>
    </location>
</feature>
<proteinExistence type="predicted"/>
<gene>
    <name evidence="2" type="ORF">LDC_0861</name>
</gene>
<evidence type="ECO:0000259" key="1">
    <source>
        <dbReference type="Pfam" id="PF01145"/>
    </source>
</evidence>
<sequence>MVFESLSAKEIAVVQYPTGNLKFVTTAGPTLQMFGSVSSYNKMSTYEFELPVRFNDGGHGTIFGSINYELPVDKEHLYLLHTKFGSQEAIQKQLVEVVVNKSVYMTGPLMSSKESYAEKRTNLINYIEDQIQNGVYKTLQRDVKTKDPITGTEKTVTVVEITLDDHGIPLRQERSILGEYGIKTSNFAVTKLPYDQTVEDQIKQQQELTMKVQTAQASAREAEQRAITVAKEGEANAAKAKWEQEVIKAKMVTEAQQQLEVATLNAKAAEQTKREQVLLGEGESTRKRLVMQADGGLDPKVQALIKINEVWAAAAAQAGNWVPSVIMGGDGKNSSSVNDLVSLFTASAAKQMGIDMTVSGKAQTTK</sequence>
<name>D9PH61_9ZZZZ</name>
<protein>
    <recommendedName>
        <fullName evidence="1">Band 7 domain-containing protein</fullName>
    </recommendedName>
</protein>
<comment type="caution">
    <text evidence="2">The sequence shown here is derived from an EMBL/GenBank/DDBJ whole genome shotgun (WGS) entry which is preliminary data.</text>
</comment>
<accession>D9PH61</accession>
<dbReference type="InterPro" id="IPR001107">
    <property type="entry name" value="Band_7"/>
</dbReference>
<dbReference type="AlphaFoldDB" id="D9PH61"/>
<reference evidence="2" key="1">
    <citation type="submission" date="2010-07" db="EMBL/GenBank/DDBJ databases">
        <authorList>
            <consortium name="CONSOLIDER consortium CSD2007-00005"/>
            <person name="Guazzaroni M.-E."/>
            <person name="Richter M."/>
            <person name="Garcia-Salamanca A."/>
            <person name="Yarza P."/>
            <person name="Ferrer M."/>
        </authorList>
    </citation>
    <scope>NUCLEOTIDE SEQUENCE</scope>
</reference>
<evidence type="ECO:0000313" key="2">
    <source>
        <dbReference type="EMBL" id="EFK97088.1"/>
    </source>
</evidence>
<dbReference type="EMBL" id="ADZX01000356">
    <property type="protein sequence ID" value="EFK97088.1"/>
    <property type="molecule type" value="Genomic_DNA"/>
</dbReference>